<dbReference type="EMBL" id="FOAS01000029">
    <property type="protein sequence ID" value="SEL83268.1"/>
    <property type="molecule type" value="Genomic_DNA"/>
</dbReference>
<organism evidence="6 7">
    <name type="scientific">Atopomonas hussainii</name>
    <dbReference type="NCBI Taxonomy" id="1429083"/>
    <lineage>
        <taxon>Bacteria</taxon>
        <taxon>Pseudomonadati</taxon>
        <taxon>Pseudomonadota</taxon>
        <taxon>Gammaproteobacteria</taxon>
        <taxon>Pseudomonadales</taxon>
        <taxon>Pseudomonadaceae</taxon>
        <taxon>Atopomonas</taxon>
    </lineage>
</organism>
<evidence type="ECO:0000259" key="5">
    <source>
        <dbReference type="PROSITE" id="PS50931"/>
    </source>
</evidence>
<dbReference type="FunFam" id="1.10.10.10:FF:000001">
    <property type="entry name" value="LysR family transcriptional regulator"/>
    <property type="match status" value="1"/>
</dbReference>
<evidence type="ECO:0000256" key="2">
    <source>
        <dbReference type="ARBA" id="ARBA00023015"/>
    </source>
</evidence>
<dbReference type="PROSITE" id="PS50931">
    <property type="entry name" value="HTH_LYSR"/>
    <property type="match status" value="1"/>
</dbReference>
<dbReference type="InterPro" id="IPR005119">
    <property type="entry name" value="LysR_subst-bd"/>
</dbReference>
<sequence>MHQSLDPELLRTFVAIAEHASFTRAAQALNRTQSAISMQMKRLEEDVLGRQLLHREPRNISLTSEGQALLQYARRILHLHHEALSAIRTPDLVGKVSIGAPDDYVLRFLPDILKRFAQCYPLIEIELHCRTSDELRALPEGTLDLHILSCRPGQEEGELLRREALAWVGLADTPLLDQQLLPLALYENGCFFRDWTVSALENIQRPYRIACSSPSLTAIRAAVLAGLAITVMPRCLIDAPLSLLNHSALPPLPEVSLVLCHNEQRATAASRCLAEEIRQGFRAL</sequence>
<evidence type="ECO:0000256" key="4">
    <source>
        <dbReference type="ARBA" id="ARBA00023163"/>
    </source>
</evidence>
<dbReference type="InterPro" id="IPR050176">
    <property type="entry name" value="LTTR"/>
</dbReference>
<dbReference type="Pfam" id="PF00126">
    <property type="entry name" value="HTH_1"/>
    <property type="match status" value="1"/>
</dbReference>
<keyword evidence="2" id="KW-0805">Transcription regulation</keyword>
<dbReference type="PANTHER" id="PTHR30579:SF7">
    <property type="entry name" value="HTH-TYPE TRANSCRIPTIONAL REGULATOR LRHA-RELATED"/>
    <property type="match status" value="1"/>
</dbReference>
<dbReference type="InterPro" id="IPR036390">
    <property type="entry name" value="WH_DNA-bd_sf"/>
</dbReference>
<evidence type="ECO:0000256" key="3">
    <source>
        <dbReference type="ARBA" id="ARBA00023125"/>
    </source>
</evidence>
<evidence type="ECO:0000313" key="7">
    <source>
        <dbReference type="Proteomes" id="UP000185766"/>
    </source>
</evidence>
<dbReference type="RefSeq" id="WP_074870763.1">
    <property type="nucleotide sequence ID" value="NZ_FOAS01000029.1"/>
</dbReference>
<dbReference type="STRING" id="1429083.GCA_001885685_02002"/>
<dbReference type="Gene3D" id="3.40.190.10">
    <property type="entry name" value="Periplasmic binding protein-like II"/>
    <property type="match status" value="2"/>
</dbReference>
<reference evidence="6 7" key="1">
    <citation type="submission" date="2016-10" db="EMBL/GenBank/DDBJ databases">
        <authorList>
            <person name="de Groot N.N."/>
        </authorList>
    </citation>
    <scope>NUCLEOTIDE SEQUENCE [LARGE SCALE GENOMIC DNA]</scope>
    <source>
        <strain evidence="6 7">JCM 19513</strain>
    </source>
</reference>
<keyword evidence="7" id="KW-1185">Reference proteome</keyword>
<dbReference type="AlphaFoldDB" id="A0A1H7TEZ9"/>
<dbReference type="GO" id="GO:0003700">
    <property type="term" value="F:DNA-binding transcription factor activity"/>
    <property type="evidence" value="ECO:0007669"/>
    <property type="project" value="InterPro"/>
</dbReference>
<accession>A0A1H7TEZ9</accession>
<dbReference type="SUPFAM" id="SSF46785">
    <property type="entry name" value="Winged helix' DNA-binding domain"/>
    <property type="match status" value="1"/>
</dbReference>
<dbReference type="InterPro" id="IPR036388">
    <property type="entry name" value="WH-like_DNA-bd_sf"/>
</dbReference>
<dbReference type="Gene3D" id="1.10.10.10">
    <property type="entry name" value="Winged helix-like DNA-binding domain superfamily/Winged helix DNA-binding domain"/>
    <property type="match status" value="1"/>
</dbReference>
<gene>
    <name evidence="6" type="ORF">SAMN05216214_1295</name>
</gene>
<evidence type="ECO:0000256" key="1">
    <source>
        <dbReference type="ARBA" id="ARBA00009437"/>
    </source>
</evidence>
<dbReference type="GO" id="GO:0003677">
    <property type="term" value="F:DNA binding"/>
    <property type="evidence" value="ECO:0007669"/>
    <property type="project" value="UniProtKB-KW"/>
</dbReference>
<name>A0A1H7TEZ9_9GAMM</name>
<keyword evidence="3 6" id="KW-0238">DNA-binding</keyword>
<dbReference type="Pfam" id="PF03466">
    <property type="entry name" value="LysR_substrate"/>
    <property type="match status" value="1"/>
</dbReference>
<dbReference type="SUPFAM" id="SSF53850">
    <property type="entry name" value="Periplasmic binding protein-like II"/>
    <property type="match status" value="1"/>
</dbReference>
<keyword evidence="4" id="KW-0804">Transcription</keyword>
<comment type="similarity">
    <text evidence="1">Belongs to the LysR transcriptional regulatory family.</text>
</comment>
<feature type="domain" description="HTH lysR-type" evidence="5">
    <location>
        <begin position="5"/>
        <end position="63"/>
    </location>
</feature>
<dbReference type="PANTHER" id="PTHR30579">
    <property type="entry name" value="TRANSCRIPTIONAL REGULATOR"/>
    <property type="match status" value="1"/>
</dbReference>
<proteinExistence type="inferred from homology"/>
<dbReference type="InterPro" id="IPR000847">
    <property type="entry name" value="LysR_HTH_N"/>
</dbReference>
<dbReference type="Proteomes" id="UP000185766">
    <property type="component" value="Unassembled WGS sequence"/>
</dbReference>
<evidence type="ECO:0000313" key="6">
    <source>
        <dbReference type="EMBL" id="SEL83268.1"/>
    </source>
</evidence>
<protein>
    <submittedName>
        <fullName evidence="6">DNA-binding transcriptional regulator, LysR family</fullName>
    </submittedName>
</protein>